<organism evidence="10 11">
    <name type="scientific">Rehaibacterium terrae</name>
    <dbReference type="NCBI Taxonomy" id="1341696"/>
    <lineage>
        <taxon>Bacteria</taxon>
        <taxon>Pseudomonadati</taxon>
        <taxon>Pseudomonadota</taxon>
        <taxon>Gammaproteobacteria</taxon>
        <taxon>Lysobacterales</taxon>
        <taxon>Lysobacteraceae</taxon>
        <taxon>Rehaibacterium</taxon>
    </lineage>
</organism>
<dbReference type="RefSeq" id="WP_183949213.1">
    <property type="nucleotide sequence ID" value="NZ_JACHHX010000022.1"/>
</dbReference>
<keyword evidence="6 7" id="KW-0520">NAD</keyword>
<dbReference type="InterPro" id="IPR052530">
    <property type="entry name" value="NAD(P)H_nitroreductase"/>
</dbReference>
<dbReference type="Gene3D" id="3.40.109.10">
    <property type="entry name" value="NADH Oxidase"/>
    <property type="match status" value="1"/>
</dbReference>
<proteinExistence type="inferred from homology"/>
<dbReference type="SUPFAM" id="SSF55469">
    <property type="entry name" value="FMN-dependent nitroreductase-like"/>
    <property type="match status" value="1"/>
</dbReference>
<evidence type="ECO:0000259" key="9">
    <source>
        <dbReference type="Pfam" id="PF00881"/>
    </source>
</evidence>
<feature type="domain" description="Nitroreductase" evidence="9">
    <location>
        <begin position="8"/>
        <end position="165"/>
    </location>
</feature>
<name>A0A7W8DFT7_9GAMM</name>
<evidence type="ECO:0000313" key="11">
    <source>
        <dbReference type="Proteomes" id="UP000519004"/>
    </source>
</evidence>
<evidence type="ECO:0000256" key="4">
    <source>
        <dbReference type="ARBA" id="ARBA00022857"/>
    </source>
</evidence>
<gene>
    <name evidence="10" type="ORF">HNQ58_002464</name>
</gene>
<dbReference type="EMBL" id="JACHHX010000022">
    <property type="protein sequence ID" value="MBB5016549.1"/>
    <property type="molecule type" value="Genomic_DNA"/>
</dbReference>
<comment type="cofactor">
    <cofactor evidence="8">
        <name>FMN</name>
        <dbReference type="ChEBI" id="CHEBI:58210"/>
    </cofactor>
    <text evidence="8">Binds 1 FMN per subunit.</text>
</comment>
<evidence type="ECO:0000256" key="3">
    <source>
        <dbReference type="ARBA" id="ARBA00022643"/>
    </source>
</evidence>
<dbReference type="PANTHER" id="PTHR43821:SF1">
    <property type="entry name" value="NAD(P)H NITROREDUCTASE YDJA-RELATED"/>
    <property type="match status" value="1"/>
</dbReference>
<comment type="caution">
    <text evidence="10">The sequence shown here is derived from an EMBL/GenBank/DDBJ whole genome shotgun (WGS) entry which is preliminary data.</text>
</comment>
<comment type="similarity">
    <text evidence="1 7">Belongs to the nitroreductase family.</text>
</comment>
<evidence type="ECO:0000313" key="10">
    <source>
        <dbReference type="EMBL" id="MBB5016549.1"/>
    </source>
</evidence>
<dbReference type="EC" id="1.-.-.-" evidence="7"/>
<dbReference type="Pfam" id="PF00881">
    <property type="entry name" value="Nitroreductase"/>
    <property type="match status" value="1"/>
</dbReference>
<dbReference type="PANTHER" id="PTHR43821">
    <property type="entry name" value="NAD(P)H NITROREDUCTASE YDJA-RELATED"/>
    <property type="match status" value="1"/>
</dbReference>
<keyword evidence="4 7" id="KW-0521">NADP</keyword>
<reference evidence="10 11" key="1">
    <citation type="submission" date="2020-08" db="EMBL/GenBank/DDBJ databases">
        <title>Genomic Encyclopedia of Type Strains, Phase IV (KMG-IV): sequencing the most valuable type-strain genomes for metagenomic binning, comparative biology and taxonomic classification.</title>
        <authorList>
            <person name="Goeker M."/>
        </authorList>
    </citation>
    <scope>NUCLEOTIDE SEQUENCE [LARGE SCALE GENOMIC DNA]</scope>
    <source>
        <strain evidence="10 11">DSM 25897</strain>
    </source>
</reference>
<sequence>MTLLDLLQTRRSTPSRLLGEPGPSPDQLEAMLRAAVRVPDHGRLTPWRFLRIAGQARHALGDALARRALERDPTATEAVIEKERQRFSHAPLIVVVIARLTPGHKVPEQEQLLSGGAVCFALLQAAQGLGFGAQWLTGWAAYDPVITGLLGLAGHERVLGFIHIGTPREEAPERVRPDPRELLADWTPA</sequence>
<feature type="binding site" description="in other chain" evidence="8">
    <location>
        <begin position="10"/>
        <end position="12"/>
    </location>
    <ligand>
        <name>FMN</name>
        <dbReference type="ChEBI" id="CHEBI:58210"/>
        <note>ligand shared between dimeric partners</note>
    </ligand>
</feature>
<evidence type="ECO:0000256" key="2">
    <source>
        <dbReference type="ARBA" id="ARBA00022630"/>
    </source>
</evidence>
<keyword evidence="3 7" id="KW-0288">FMN</keyword>
<evidence type="ECO:0000256" key="5">
    <source>
        <dbReference type="ARBA" id="ARBA00023002"/>
    </source>
</evidence>
<dbReference type="InterPro" id="IPR029479">
    <property type="entry name" value="Nitroreductase"/>
</dbReference>
<dbReference type="InterPro" id="IPR000415">
    <property type="entry name" value="Nitroreductase-like"/>
</dbReference>
<dbReference type="Proteomes" id="UP000519004">
    <property type="component" value="Unassembled WGS sequence"/>
</dbReference>
<evidence type="ECO:0000256" key="6">
    <source>
        <dbReference type="ARBA" id="ARBA00023027"/>
    </source>
</evidence>
<protein>
    <recommendedName>
        <fullName evidence="7">Putative NAD(P)H nitroreductase</fullName>
        <ecNumber evidence="7">1.-.-.-</ecNumber>
    </recommendedName>
</protein>
<dbReference type="CDD" id="cd02135">
    <property type="entry name" value="YdjA-like"/>
    <property type="match status" value="1"/>
</dbReference>
<accession>A0A7W8DFT7</accession>
<feature type="binding site" evidence="8">
    <location>
        <position position="37"/>
    </location>
    <ligand>
        <name>FMN</name>
        <dbReference type="ChEBI" id="CHEBI:58210"/>
        <note>ligand shared between dimeric partners</note>
    </ligand>
</feature>
<dbReference type="PIRSF" id="PIRSF000232">
    <property type="entry name" value="YdjA"/>
    <property type="match status" value="1"/>
</dbReference>
<feature type="binding site" evidence="8">
    <location>
        <position position="41"/>
    </location>
    <ligand>
        <name>FMN</name>
        <dbReference type="ChEBI" id="CHEBI:58210"/>
        <note>ligand shared between dimeric partners</note>
    </ligand>
</feature>
<dbReference type="GO" id="GO:0016491">
    <property type="term" value="F:oxidoreductase activity"/>
    <property type="evidence" value="ECO:0007669"/>
    <property type="project" value="UniProtKB-UniRule"/>
</dbReference>
<keyword evidence="5 7" id="KW-0560">Oxidoreductase</keyword>
<dbReference type="AlphaFoldDB" id="A0A7W8DFT7"/>
<keyword evidence="11" id="KW-1185">Reference proteome</keyword>
<evidence type="ECO:0000256" key="7">
    <source>
        <dbReference type="PIRNR" id="PIRNR000232"/>
    </source>
</evidence>
<evidence type="ECO:0000256" key="1">
    <source>
        <dbReference type="ARBA" id="ARBA00007118"/>
    </source>
</evidence>
<evidence type="ECO:0000256" key="8">
    <source>
        <dbReference type="PIRSR" id="PIRSR000232-1"/>
    </source>
</evidence>
<keyword evidence="2 7" id="KW-0285">Flavoprotein</keyword>
<feature type="binding site" description="in other chain" evidence="8">
    <location>
        <begin position="135"/>
        <end position="137"/>
    </location>
    <ligand>
        <name>FMN</name>
        <dbReference type="ChEBI" id="CHEBI:58210"/>
        <note>ligand shared between dimeric partners</note>
    </ligand>
</feature>
<dbReference type="InterPro" id="IPR026021">
    <property type="entry name" value="YdjA-like"/>
</dbReference>